<dbReference type="OrthoDB" id="5987212at2759"/>
<reference evidence="1" key="1">
    <citation type="submission" date="2020-04" db="EMBL/GenBank/DDBJ databases">
        <authorList>
            <person name="Alioto T."/>
            <person name="Alioto T."/>
            <person name="Gomez Garrido J."/>
        </authorList>
    </citation>
    <scope>NUCLEOTIDE SEQUENCE</scope>
    <source>
        <strain evidence="1">A484AB</strain>
    </source>
</reference>
<proteinExistence type="predicted"/>
<comment type="caution">
    <text evidence="1">The sequence shown here is derived from an EMBL/GenBank/DDBJ whole genome shotgun (WGS) entry which is preliminary data.</text>
</comment>
<keyword evidence="2" id="KW-1185">Reference proteome</keyword>
<evidence type="ECO:0000313" key="1">
    <source>
        <dbReference type="EMBL" id="CAB4007059.1"/>
    </source>
</evidence>
<dbReference type="EMBL" id="CACRXK020005685">
    <property type="protein sequence ID" value="CAB4007059.1"/>
    <property type="molecule type" value="Genomic_DNA"/>
</dbReference>
<gene>
    <name evidence="1" type="ORF">PACLA_8A065766</name>
</gene>
<protein>
    <submittedName>
        <fullName evidence="1">Uncharacterized protein</fullName>
    </submittedName>
</protein>
<sequence>MGMSTDTKVLLWKKNVEEVLNAQNFIKEVETIQTHREEDDMILDEVTFDLSEKAVQEYPSFSKPTHEYCVQLAKKSMHQFNHGYINKTVLEGVMHLLQSQILPLYNSKRFQDCVVRHISHKYSKEMSQKSDICCLGLQFNNPNIAGEIAQPIMTNQQKYAPCNMVNDVPDILMEIEFDIFVSESSAAQIGTSRATMRSRSRCRETLQRVQGLSPGRNRGSYMCIAHGDDKFKTNRGILCKLTDKPNMTIPTSDVGMENRGRWSLELCQKYIDQYTGGEEISGLVKKHEISKHPTLLAHDQGQVPVQDMKEDTEDYIFNYHRGKLTFEDAVKEVDGLKIEQLNKLLKTMLRGLDANLNEDSAAKVANAIESLECIIESIDKDCVRDGRIGYRLKGKTEDTVKKIVNDLMEKRTLNYTPRRNRYPSFPQFPAHLLQSLDFRDLHS</sequence>
<dbReference type="AlphaFoldDB" id="A0A6S7HRH7"/>
<dbReference type="Proteomes" id="UP001152795">
    <property type="component" value="Unassembled WGS sequence"/>
</dbReference>
<evidence type="ECO:0000313" key="2">
    <source>
        <dbReference type="Proteomes" id="UP001152795"/>
    </source>
</evidence>
<name>A0A6S7HRH7_PARCT</name>
<accession>A0A6S7HRH7</accession>
<organism evidence="1 2">
    <name type="scientific">Paramuricea clavata</name>
    <name type="common">Red gorgonian</name>
    <name type="synonym">Violescent sea-whip</name>
    <dbReference type="NCBI Taxonomy" id="317549"/>
    <lineage>
        <taxon>Eukaryota</taxon>
        <taxon>Metazoa</taxon>
        <taxon>Cnidaria</taxon>
        <taxon>Anthozoa</taxon>
        <taxon>Octocorallia</taxon>
        <taxon>Malacalcyonacea</taxon>
        <taxon>Plexauridae</taxon>
        <taxon>Paramuricea</taxon>
    </lineage>
</organism>